<dbReference type="GeneID" id="16993017"/>
<organism evidence="4 5">
    <name type="scientific">Cyanidioschyzon merolae (strain NIES-3377 / 10D)</name>
    <name type="common">Unicellular red alga</name>
    <dbReference type="NCBI Taxonomy" id="280699"/>
    <lineage>
        <taxon>Eukaryota</taxon>
        <taxon>Rhodophyta</taxon>
        <taxon>Bangiophyceae</taxon>
        <taxon>Cyanidiales</taxon>
        <taxon>Cyanidiaceae</taxon>
        <taxon>Cyanidioschyzon</taxon>
    </lineage>
</organism>
<dbReference type="HOGENOM" id="CLU_883855_0_0_1"/>
<dbReference type="Pfam" id="PF00583">
    <property type="entry name" value="Acetyltransf_1"/>
    <property type="match status" value="1"/>
</dbReference>
<keyword evidence="5" id="KW-1185">Reference proteome</keyword>
<dbReference type="GO" id="GO:0016747">
    <property type="term" value="F:acyltransferase activity, transferring groups other than amino-acyl groups"/>
    <property type="evidence" value="ECO:0007669"/>
    <property type="project" value="InterPro"/>
</dbReference>
<dbReference type="PROSITE" id="PS51186">
    <property type="entry name" value="GNAT"/>
    <property type="match status" value="1"/>
</dbReference>
<keyword evidence="2" id="KW-0012">Acyltransferase</keyword>
<dbReference type="CDD" id="cd04301">
    <property type="entry name" value="NAT_SF"/>
    <property type="match status" value="1"/>
</dbReference>
<proteinExistence type="predicted"/>
<protein>
    <recommendedName>
        <fullName evidence="3">N-acetyltransferase domain-containing protein</fullName>
    </recommendedName>
</protein>
<dbReference type="PANTHER" id="PTHR42919">
    <property type="entry name" value="N-ALPHA-ACETYLTRANSFERASE"/>
    <property type="match status" value="1"/>
</dbReference>
<dbReference type="Gramene" id="CMF120CT">
    <property type="protein sequence ID" value="CMF120CT"/>
    <property type="gene ID" value="CMF120C"/>
</dbReference>
<dbReference type="OrthoDB" id="249099at2759"/>
<dbReference type="InterPro" id="IPR051556">
    <property type="entry name" value="N-term/lysine_N-AcTrnsfr"/>
</dbReference>
<evidence type="ECO:0000259" key="3">
    <source>
        <dbReference type="PROSITE" id="PS51186"/>
    </source>
</evidence>
<dbReference type="InterPro" id="IPR000182">
    <property type="entry name" value="GNAT_dom"/>
</dbReference>
<evidence type="ECO:0000256" key="2">
    <source>
        <dbReference type="ARBA" id="ARBA00023315"/>
    </source>
</evidence>
<sequence length="315" mass="35174">MARKLFAAFQSSIIRARLCAQYKAAKCTLATENKSKKPLVKVPEAAIQGAPLLSTTGSGSLVRVQEACTADEVWKAAQVYAICFRSNATQDSAHQVKDNQSSAGAPESFYRGWREEWELFLLTLEAWLGFRLRMKFRPNNHRLFIAKASVCSKDKALTPRPPRDSLHAPGGASEPVAEMVVGIVEMSLEPVRVQVTSFTAALLDLLERIAGKNVSGRAHGRNCNQGIVRRVYLYNLATHPDYRRRGIARYLLAQCESQTRAWQHRTIYLHVERENAGALSLYKRAGFRVITAEARQRSANAPCLLGRWVGHNRTP</sequence>
<dbReference type="Gene3D" id="3.40.630.30">
    <property type="match status" value="1"/>
</dbReference>
<dbReference type="SUPFAM" id="SSF55729">
    <property type="entry name" value="Acyl-CoA N-acyltransferases (Nat)"/>
    <property type="match status" value="1"/>
</dbReference>
<keyword evidence="1" id="KW-0808">Transferase</keyword>
<reference evidence="4 5" key="2">
    <citation type="journal article" date="2007" name="BMC Biol.">
        <title>A 100%-complete sequence reveals unusually simple genomic features in the hot-spring red alga Cyanidioschyzon merolae.</title>
        <authorList>
            <person name="Nozaki H."/>
            <person name="Takano H."/>
            <person name="Misumi O."/>
            <person name="Terasawa K."/>
            <person name="Matsuzaki M."/>
            <person name="Maruyama S."/>
            <person name="Nishida K."/>
            <person name="Yagisawa F."/>
            <person name="Yoshida Y."/>
            <person name="Fujiwara T."/>
            <person name="Takio S."/>
            <person name="Tamura K."/>
            <person name="Chung S.J."/>
            <person name="Nakamura S."/>
            <person name="Kuroiwa H."/>
            <person name="Tanaka K."/>
            <person name="Sato N."/>
            <person name="Kuroiwa T."/>
        </authorList>
    </citation>
    <scope>NUCLEOTIDE SEQUENCE [LARGE SCALE GENOMIC DNA]</scope>
    <source>
        <strain evidence="4 5">10D</strain>
    </source>
</reference>
<dbReference type="AlphaFoldDB" id="M1V751"/>
<dbReference type="Proteomes" id="UP000007014">
    <property type="component" value="Chromosome 6"/>
</dbReference>
<evidence type="ECO:0000313" key="4">
    <source>
        <dbReference type="EMBL" id="BAM79489.1"/>
    </source>
</evidence>
<gene>
    <name evidence="4" type="ORF">CYME_CMF120C</name>
</gene>
<dbReference type="PANTHER" id="PTHR42919:SF8">
    <property type="entry name" value="N-ALPHA-ACETYLTRANSFERASE 50"/>
    <property type="match status" value="1"/>
</dbReference>
<name>M1V751_CYAM1</name>
<dbReference type="EMBL" id="AP006488">
    <property type="protein sequence ID" value="BAM79489.1"/>
    <property type="molecule type" value="Genomic_DNA"/>
</dbReference>
<dbReference type="KEGG" id="cme:CYME_CMF120C"/>
<evidence type="ECO:0000256" key="1">
    <source>
        <dbReference type="ARBA" id="ARBA00022679"/>
    </source>
</evidence>
<evidence type="ECO:0000313" key="5">
    <source>
        <dbReference type="Proteomes" id="UP000007014"/>
    </source>
</evidence>
<accession>M1V751</accession>
<dbReference type="RefSeq" id="XP_005535775.1">
    <property type="nucleotide sequence ID" value="XM_005535718.1"/>
</dbReference>
<reference evidence="4 5" key="1">
    <citation type="journal article" date="2004" name="Nature">
        <title>Genome sequence of the ultrasmall unicellular red alga Cyanidioschyzon merolae 10D.</title>
        <authorList>
            <person name="Matsuzaki M."/>
            <person name="Misumi O."/>
            <person name="Shin-i T."/>
            <person name="Maruyama S."/>
            <person name="Takahara M."/>
            <person name="Miyagishima S."/>
            <person name="Mori T."/>
            <person name="Nishida K."/>
            <person name="Yagisawa F."/>
            <person name="Nishida K."/>
            <person name="Yoshida Y."/>
            <person name="Nishimura Y."/>
            <person name="Nakao S."/>
            <person name="Kobayashi T."/>
            <person name="Momoyama Y."/>
            <person name="Higashiyama T."/>
            <person name="Minoda A."/>
            <person name="Sano M."/>
            <person name="Nomoto H."/>
            <person name="Oishi K."/>
            <person name="Hayashi H."/>
            <person name="Ohta F."/>
            <person name="Nishizaka S."/>
            <person name="Haga S."/>
            <person name="Miura S."/>
            <person name="Morishita T."/>
            <person name="Kabeya Y."/>
            <person name="Terasawa K."/>
            <person name="Suzuki Y."/>
            <person name="Ishii Y."/>
            <person name="Asakawa S."/>
            <person name="Takano H."/>
            <person name="Ohta N."/>
            <person name="Kuroiwa H."/>
            <person name="Tanaka K."/>
            <person name="Shimizu N."/>
            <person name="Sugano S."/>
            <person name="Sato N."/>
            <person name="Nozaki H."/>
            <person name="Ogasawara N."/>
            <person name="Kohara Y."/>
            <person name="Kuroiwa T."/>
        </authorList>
    </citation>
    <scope>NUCLEOTIDE SEQUENCE [LARGE SCALE GENOMIC DNA]</scope>
    <source>
        <strain evidence="4 5">10D</strain>
    </source>
</reference>
<feature type="domain" description="N-acetyltransferase" evidence="3">
    <location>
        <begin position="171"/>
        <end position="310"/>
    </location>
</feature>
<dbReference type="InterPro" id="IPR016181">
    <property type="entry name" value="Acyl_CoA_acyltransferase"/>
</dbReference>